<feature type="domain" description="Hemerythrin-like" evidence="4">
    <location>
        <begin position="15"/>
        <end position="126"/>
    </location>
</feature>
<dbReference type="NCBIfam" id="NF033749">
    <property type="entry name" value="bact_hemeryth"/>
    <property type="match status" value="1"/>
</dbReference>
<dbReference type="Gene3D" id="1.20.120.50">
    <property type="entry name" value="Hemerythrin-like"/>
    <property type="match status" value="1"/>
</dbReference>
<dbReference type="CDD" id="cd12107">
    <property type="entry name" value="Hemerythrin"/>
    <property type="match status" value="1"/>
</dbReference>
<gene>
    <name evidence="5" type="ORF">C4541_13460</name>
</gene>
<keyword evidence="2" id="KW-0479">Metal-binding</keyword>
<evidence type="ECO:0000313" key="5">
    <source>
        <dbReference type="EMBL" id="RJP55910.1"/>
    </source>
</evidence>
<dbReference type="InterPro" id="IPR012827">
    <property type="entry name" value="Hemerythrin_metal-bd"/>
</dbReference>
<keyword evidence="3" id="KW-0408">Iron</keyword>
<evidence type="ECO:0000256" key="2">
    <source>
        <dbReference type="ARBA" id="ARBA00022723"/>
    </source>
</evidence>
<proteinExistence type="inferred from homology"/>
<evidence type="ECO:0000256" key="3">
    <source>
        <dbReference type="ARBA" id="ARBA00023004"/>
    </source>
</evidence>
<dbReference type="Pfam" id="PF01814">
    <property type="entry name" value="Hemerythrin"/>
    <property type="match status" value="1"/>
</dbReference>
<sequence length="137" mass="16488">MVDFVCWNDTYSVHIREMDTHHRTFIGHINTLYNAIMHKETDTALAKIMQDLHAYAQYHFSAEEELMLKHNYPGLKQQVKQHIAFVDKLEAFAVMLFKEKDERARETLSFMKDWFLYHIRVVDKKYSDYFAEHNITI</sequence>
<evidence type="ECO:0000313" key="6">
    <source>
        <dbReference type="Proteomes" id="UP000266426"/>
    </source>
</evidence>
<dbReference type="GO" id="GO:0046872">
    <property type="term" value="F:metal ion binding"/>
    <property type="evidence" value="ECO:0007669"/>
    <property type="project" value="UniProtKB-KW"/>
</dbReference>
<name>A0A3A4QV89_9BACT</name>
<comment type="similarity">
    <text evidence="1">Belongs to the hemerythrin family.</text>
</comment>
<reference evidence="5 6" key="1">
    <citation type="journal article" date="2017" name="ISME J.">
        <title>Energy and carbon metabolisms in a deep terrestrial subsurface fluid microbial community.</title>
        <authorList>
            <person name="Momper L."/>
            <person name="Jungbluth S.P."/>
            <person name="Lee M.D."/>
            <person name="Amend J.P."/>
        </authorList>
    </citation>
    <scope>NUCLEOTIDE SEQUENCE [LARGE SCALE GENOMIC DNA]</scope>
    <source>
        <strain evidence="5">SURF_26</strain>
    </source>
</reference>
<accession>A0A3A4QV89</accession>
<dbReference type="NCBIfam" id="TIGR02481">
    <property type="entry name" value="hemeryth_dom"/>
    <property type="match status" value="1"/>
</dbReference>
<dbReference type="EMBL" id="QZJZ01000105">
    <property type="protein sequence ID" value="RJP55910.1"/>
    <property type="molecule type" value="Genomic_DNA"/>
</dbReference>
<protein>
    <submittedName>
        <fullName evidence="5">Hemerythrin</fullName>
    </submittedName>
</protein>
<organism evidence="5 6">
    <name type="scientific">Candidatus Auribacter fodinae</name>
    <dbReference type="NCBI Taxonomy" id="2093366"/>
    <lineage>
        <taxon>Bacteria</taxon>
        <taxon>Pseudomonadati</taxon>
        <taxon>Candidatus Auribacterota</taxon>
        <taxon>Candidatus Auribacteria</taxon>
        <taxon>Candidatus Auribacterales</taxon>
        <taxon>Candidatus Auribacteraceae</taxon>
        <taxon>Candidatus Auribacter</taxon>
    </lineage>
</organism>
<comment type="caution">
    <text evidence="5">The sequence shown here is derived from an EMBL/GenBank/DDBJ whole genome shotgun (WGS) entry which is preliminary data.</text>
</comment>
<evidence type="ECO:0000256" key="1">
    <source>
        <dbReference type="ARBA" id="ARBA00010587"/>
    </source>
</evidence>
<dbReference type="Proteomes" id="UP000266426">
    <property type="component" value="Unassembled WGS sequence"/>
</dbReference>
<dbReference type="InterPro" id="IPR050669">
    <property type="entry name" value="Hemerythrin"/>
</dbReference>
<evidence type="ECO:0000259" key="4">
    <source>
        <dbReference type="Pfam" id="PF01814"/>
    </source>
</evidence>
<dbReference type="PANTHER" id="PTHR37164">
    <property type="entry name" value="BACTERIOHEMERYTHRIN"/>
    <property type="match status" value="1"/>
</dbReference>
<dbReference type="AlphaFoldDB" id="A0A3A4QV89"/>
<dbReference type="SUPFAM" id="SSF47188">
    <property type="entry name" value="Hemerythrin-like"/>
    <property type="match status" value="1"/>
</dbReference>
<dbReference type="InterPro" id="IPR035938">
    <property type="entry name" value="Hemerythrin-like_sf"/>
</dbReference>
<dbReference type="InterPro" id="IPR012312">
    <property type="entry name" value="Hemerythrin-like"/>
</dbReference>
<dbReference type="PANTHER" id="PTHR37164:SF1">
    <property type="entry name" value="BACTERIOHEMERYTHRIN"/>
    <property type="match status" value="1"/>
</dbReference>